<evidence type="ECO:0000256" key="3">
    <source>
        <dbReference type="ARBA" id="ARBA00022801"/>
    </source>
</evidence>
<dbReference type="InterPro" id="IPR032799">
    <property type="entry name" value="TAXi_C"/>
</dbReference>
<dbReference type="RefSeq" id="XP_021807756.1">
    <property type="nucleotide sequence ID" value="XM_021952064.1"/>
</dbReference>
<organism evidence="5 6">
    <name type="scientific">Prunus avium</name>
    <name type="common">Cherry</name>
    <name type="synonym">Cerasus avium</name>
    <dbReference type="NCBI Taxonomy" id="42229"/>
    <lineage>
        <taxon>Eukaryota</taxon>
        <taxon>Viridiplantae</taxon>
        <taxon>Streptophyta</taxon>
        <taxon>Embryophyta</taxon>
        <taxon>Tracheophyta</taxon>
        <taxon>Spermatophyta</taxon>
        <taxon>Magnoliopsida</taxon>
        <taxon>eudicotyledons</taxon>
        <taxon>Gunneridae</taxon>
        <taxon>Pentapetalae</taxon>
        <taxon>rosids</taxon>
        <taxon>fabids</taxon>
        <taxon>Rosales</taxon>
        <taxon>Rosaceae</taxon>
        <taxon>Amygdaloideae</taxon>
        <taxon>Amygdaleae</taxon>
        <taxon>Prunus</taxon>
    </lineage>
</organism>
<dbReference type="Gene3D" id="2.40.70.10">
    <property type="entry name" value="Acid Proteases"/>
    <property type="match status" value="2"/>
</dbReference>
<keyword evidence="3" id="KW-0378">Hydrolase</keyword>
<dbReference type="InterPro" id="IPR051708">
    <property type="entry name" value="Plant_Aspart_Prot_A1"/>
</dbReference>
<evidence type="ECO:0000259" key="4">
    <source>
        <dbReference type="PROSITE" id="PS51767"/>
    </source>
</evidence>
<feature type="domain" description="Peptidase A1" evidence="4">
    <location>
        <begin position="1"/>
        <end position="288"/>
    </location>
</feature>
<dbReference type="PANTHER" id="PTHR47967:SF91">
    <property type="entry name" value="PEPTIDASE A1 DOMAIN-CONTAINING PROTEIN"/>
    <property type="match status" value="1"/>
</dbReference>
<sequence length="295" mass="32929">MDTGSDVIWIKCLQSSNVFNPAESSSYSYYSCDSPSCNDLGASGNTCGGRDFCEPCYYVGEYVDGSTTRGTLSHDKFAFEGSKRELVDVGHLDFGCSKYSSWEFTMRNQEAGYILDQKYKVLILRGAAKLHLIKEEKAYYYVTLNGISIGDQDVPLPDGIFRVTSDGEGGFVIDSGTTYTMLRSEAYDVFVTAMHKAIRLPQRRDLIEWFEQCFEGSFEDLDSAGPDVTFLFYGVQVMLTKQTTYIEVEHGLSLAIIRSSEKLSTVGNIQLRNYFVGYDLEQGVVSFAPVDCATF</sequence>
<dbReference type="GO" id="GO:0006508">
    <property type="term" value="P:proteolysis"/>
    <property type="evidence" value="ECO:0007669"/>
    <property type="project" value="UniProtKB-KW"/>
</dbReference>
<dbReference type="GO" id="GO:0008233">
    <property type="term" value="F:peptidase activity"/>
    <property type="evidence" value="ECO:0007669"/>
    <property type="project" value="UniProtKB-KW"/>
</dbReference>
<keyword evidence="2" id="KW-0645">Protease</keyword>
<accession>A0A6P5S2T8</accession>
<proteinExistence type="inferred from homology"/>
<dbReference type="KEGG" id="pavi:110751577"/>
<dbReference type="GeneID" id="110751577"/>
<comment type="similarity">
    <text evidence="1">Belongs to the peptidase A1 family.</text>
</comment>
<dbReference type="SUPFAM" id="SSF50630">
    <property type="entry name" value="Acid proteases"/>
    <property type="match status" value="1"/>
</dbReference>
<keyword evidence="5" id="KW-1185">Reference proteome</keyword>
<dbReference type="InterPro" id="IPR032861">
    <property type="entry name" value="TAXi_N"/>
</dbReference>
<dbReference type="PROSITE" id="PS51767">
    <property type="entry name" value="PEPTIDASE_A1"/>
    <property type="match status" value="1"/>
</dbReference>
<dbReference type="AlphaFoldDB" id="A0A6P5S2T8"/>
<evidence type="ECO:0000256" key="2">
    <source>
        <dbReference type="ARBA" id="ARBA00022670"/>
    </source>
</evidence>
<dbReference type="GO" id="GO:0005576">
    <property type="term" value="C:extracellular region"/>
    <property type="evidence" value="ECO:0007669"/>
    <property type="project" value="TreeGrafter"/>
</dbReference>
<protein>
    <submittedName>
        <fullName evidence="6">Aspartic proteinase nepenthesin-2-like</fullName>
    </submittedName>
</protein>
<dbReference type="InterPro" id="IPR033121">
    <property type="entry name" value="PEPTIDASE_A1"/>
</dbReference>
<evidence type="ECO:0000256" key="1">
    <source>
        <dbReference type="ARBA" id="ARBA00007447"/>
    </source>
</evidence>
<dbReference type="PANTHER" id="PTHR47967">
    <property type="entry name" value="OS07G0603500 PROTEIN-RELATED"/>
    <property type="match status" value="1"/>
</dbReference>
<gene>
    <name evidence="6" type="primary">LOC110751577</name>
</gene>
<evidence type="ECO:0000313" key="6">
    <source>
        <dbReference type="RefSeq" id="XP_021807756.1"/>
    </source>
</evidence>
<dbReference type="InterPro" id="IPR021109">
    <property type="entry name" value="Peptidase_aspartic_dom_sf"/>
</dbReference>
<dbReference type="Proteomes" id="UP000515124">
    <property type="component" value="Unplaced"/>
</dbReference>
<dbReference type="Pfam" id="PF14543">
    <property type="entry name" value="TAXi_N"/>
    <property type="match status" value="1"/>
</dbReference>
<name>A0A6P5S2T8_PRUAV</name>
<evidence type="ECO:0000313" key="5">
    <source>
        <dbReference type="Proteomes" id="UP000515124"/>
    </source>
</evidence>
<dbReference type="Pfam" id="PF14541">
    <property type="entry name" value="TAXi_C"/>
    <property type="match status" value="1"/>
</dbReference>
<reference evidence="6" key="1">
    <citation type="submission" date="2025-08" db="UniProtKB">
        <authorList>
            <consortium name="RefSeq"/>
        </authorList>
    </citation>
    <scope>IDENTIFICATION</scope>
</reference>